<dbReference type="RefSeq" id="WP_275000703.1">
    <property type="nucleotide sequence ID" value="NZ_CP118742.1"/>
</dbReference>
<reference evidence="1 2" key="1">
    <citation type="submission" date="2023-02" db="EMBL/GenBank/DDBJ databases">
        <title>Comparative genomics and fermentation flavor characterization of five lactic acid bacteria reveal flavor biosynthesis metabolic pathways in fermented muskmelon puree.</title>
        <authorList>
            <person name="Yuan L."/>
            <person name="Li M."/>
            <person name="Xu X."/>
            <person name="Lao F."/>
            <person name="Wu J."/>
        </authorList>
    </citation>
    <scope>NUCLEOTIDE SEQUENCE [LARGE SCALE GENOMIC DNA]</scope>
    <source>
        <strain evidence="1 2">Ca-4</strain>
        <plasmid evidence="1 2">unnamed3</plasmid>
    </source>
</reference>
<evidence type="ECO:0000313" key="1">
    <source>
        <dbReference type="EMBL" id="WEA58254.1"/>
    </source>
</evidence>
<organism evidence="1 2">
    <name type="scientific">Pediococcus pentosaceus</name>
    <dbReference type="NCBI Taxonomy" id="1255"/>
    <lineage>
        <taxon>Bacteria</taxon>
        <taxon>Bacillati</taxon>
        <taxon>Bacillota</taxon>
        <taxon>Bacilli</taxon>
        <taxon>Lactobacillales</taxon>
        <taxon>Lactobacillaceae</taxon>
        <taxon>Pediococcus</taxon>
    </lineage>
</organism>
<dbReference type="AlphaFoldDB" id="A0ABD7X9T4"/>
<name>A0ABD7X9T4_PEDPE</name>
<geneLocation type="plasmid" evidence="1 2">
    <name>unnamed3</name>
</geneLocation>
<gene>
    <name evidence="1" type="ORF">PWB86_09605</name>
</gene>
<dbReference type="EMBL" id="CP118742">
    <property type="protein sequence ID" value="WEA58254.1"/>
    <property type="molecule type" value="Genomic_DNA"/>
</dbReference>
<protein>
    <submittedName>
        <fullName evidence="1">Uncharacterized protein</fullName>
    </submittedName>
</protein>
<sequence length="85" mass="10023">MFMFERKEIKKEYYLKVGTMFVSSDPWITHYSQPSLELITRNITSVSFSTNELEAWKSTYSDIKELMDLLGGEIYRVTTEAERVL</sequence>
<accession>A0ABD7X9T4</accession>
<proteinExistence type="predicted"/>
<keyword evidence="1" id="KW-0614">Plasmid</keyword>
<evidence type="ECO:0000313" key="2">
    <source>
        <dbReference type="Proteomes" id="UP001214131"/>
    </source>
</evidence>
<dbReference type="Proteomes" id="UP001214131">
    <property type="component" value="Plasmid unnamed3"/>
</dbReference>